<reference evidence="1" key="1">
    <citation type="submission" date="2022-05" db="EMBL/GenBank/DDBJ databases">
        <authorList>
            <person name="Oliphant S.A."/>
            <person name="Watson-Haigh N.S."/>
            <person name="Sumby K.M."/>
            <person name="Gardner J.M."/>
            <person name="Jiranek V."/>
        </authorList>
    </citation>
    <scope>NUCLEOTIDE SEQUENCE</scope>
    <source>
        <strain evidence="1">Ru20-1</strain>
    </source>
</reference>
<dbReference type="Pfam" id="PF07751">
    <property type="entry name" value="Abi_2"/>
    <property type="match status" value="1"/>
</dbReference>
<dbReference type="Proteomes" id="UP001057532">
    <property type="component" value="Chromosome"/>
</dbReference>
<accession>A0ABY5C4C0</accession>
<dbReference type="InterPro" id="IPR011664">
    <property type="entry name" value="Abi_system_AbiD/AbiF-like"/>
</dbReference>
<dbReference type="RefSeq" id="WP_252779728.1">
    <property type="nucleotide sequence ID" value="NZ_CP097478.1"/>
</dbReference>
<gene>
    <name evidence="1" type="ORF">M8332_04935</name>
</gene>
<proteinExistence type="predicted"/>
<evidence type="ECO:0000313" key="1">
    <source>
        <dbReference type="EMBL" id="USS92955.1"/>
    </source>
</evidence>
<sequence>MTSKPKLTKTELIKHIKSKKITFNEIDVQQSKQVLVHKNYYFKLTTYRKNFPKREGKYPNLDFAYLIDLDSIDMQLHEYLLSLSLDIEHGIKVKILSLIPLRK</sequence>
<name>A0ABY5C4C0_9LACO</name>
<dbReference type="EMBL" id="CP097478">
    <property type="protein sequence ID" value="USS92955.1"/>
    <property type="molecule type" value="Genomic_DNA"/>
</dbReference>
<organism evidence="1 2">
    <name type="scientific">Fructilactobacillus ixorae</name>
    <dbReference type="NCBI Taxonomy" id="1750535"/>
    <lineage>
        <taxon>Bacteria</taxon>
        <taxon>Bacillati</taxon>
        <taxon>Bacillota</taxon>
        <taxon>Bacilli</taxon>
        <taxon>Lactobacillales</taxon>
        <taxon>Lactobacillaceae</taxon>
        <taxon>Fructilactobacillus</taxon>
    </lineage>
</organism>
<protein>
    <submittedName>
        <fullName evidence="1">Abi family protein</fullName>
    </submittedName>
</protein>
<evidence type="ECO:0000313" key="2">
    <source>
        <dbReference type="Proteomes" id="UP001057532"/>
    </source>
</evidence>
<keyword evidence="2" id="KW-1185">Reference proteome</keyword>